<dbReference type="GO" id="GO:0005759">
    <property type="term" value="C:mitochondrial matrix"/>
    <property type="evidence" value="ECO:0007669"/>
    <property type="project" value="UniProtKB-SubCell"/>
</dbReference>
<gene>
    <name evidence="20 21" type="primary">LOC111130025</name>
</gene>
<dbReference type="NCBIfam" id="TIGR00469">
    <property type="entry name" value="pheS_mito"/>
    <property type="match status" value="1"/>
</dbReference>
<comment type="similarity">
    <text evidence="2">Belongs to the class-II aminoacyl-tRNA synthetase family.</text>
</comment>
<dbReference type="PANTHER" id="PTHR11538">
    <property type="entry name" value="PHENYLALANYL-TRNA SYNTHETASE"/>
    <property type="match status" value="1"/>
</dbReference>
<evidence type="ECO:0000313" key="19">
    <source>
        <dbReference type="Proteomes" id="UP000694844"/>
    </source>
</evidence>
<dbReference type="PROSITE" id="PS51447">
    <property type="entry name" value="FDX_ACB"/>
    <property type="match status" value="1"/>
</dbReference>
<dbReference type="PROSITE" id="PS50862">
    <property type="entry name" value="AA_TRNA_LIGASE_II"/>
    <property type="match status" value="1"/>
</dbReference>
<dbReference type="GO" id="GO:0004826">
    <property type="term" value="F:phenylalanine-tRNA ligase activity"/>
    <property type="evidence" value="ECO:0007669"/>
    <property type="project" value="UniProtKB-EC"/>
</dbReference>
<comment type="function">
    <text evidence="15">Is responsible for the charging of tRNA(Phe) with phenylalanine in mitochondrial translation. To a lesser extent, also catalyzes direct attachment of m-Tyr (an oxidized version of Phe) to tRNA(Phe), thereby opening the way for delivery of the misacylated tRNA to the ribosome and incorporation of ROS-damaged amino acid into proteins.</text>
</comment>
<dbReference type="FunFam" id="3.30.930.10:FF:000041">
    <property type="entry name" value="Phenylalanyl-tRNA synthetase 2, mitochondrial"/>
    <property type="match status" value="1"/>
</dbReference>
<dbReference type="GO" id="GO:0000049">
    <property type="term" value="F:tRNA binding"/>
    <property type="evidence" value="ECO:0007669"/>
    <property type="project" value="InterPro"/>
</dbReference>
<dbReference type="EC" id="6.1.1.20" evidence="4"/>
<evidence type="ECO:0000256" key="16">
    <source>
        <dbReference type="ARBA" id="ARBA00073229"/>
    </source>
</evidence>
<evidence type="ECO:0000256" key="15">
    <source>
        <dbReference type="ARBA" id="ARBA00060211"/>
    </source>
</evidence>
<evidence type="ECO:0000256" key="8">
    <source>
        <dbReference type="ARBA" id="ARBA00022917"/>
    </source>
</evidence>
<protein>
    <recommendedName>
        <fullName evidence="16">Phenylalanine--tRNA ligase, mitochondrial</fullName>
        <ecNumber evidence="4">6.1.1.20</ecNumber>
    </recommendedName>
    <alternativeName>
        <fullName evidence="13">Phenylalanyl-tRNA synthetase</fullName>
    </alternativeName>
</protein>
<dbReference type="RefSeq" id="XP_022332338.1">
    <property type="nucleotide sequence ID" value="XM_022476630.1"/>
</dbReference>
<dbReference type="SMART" id="SM00896">
    <property type="entry name" value="FDX-ACB"/>
    <property type="match status" value="1"/>
</dbReference>
<keyword evidence="9" id="KW-0809">Transit peptide</keyword>
<evidence type="ECO:0000256" key="4">
    <source>
        <dbReference type="ARBA" id="ARBA00012814"/>
    </source>
</evidence>
<evidence type="ECO:0000313" key="21">
    <source>
        <dbReference type="RefSeq" id="XP_022332339.1"/>
    </source>
</evidence>
<dbReference type="Pfam" id="PF03147">
    <property type="entry name" value="FDX-ACB"/>
    <property type="match status" value="1"/>
</dbReference>
<accession>A0A8B8DXX1</accession>
<evidence type="ECO:0000256" key="12">
    <source>
        <dbReference type="ARBA" id="ARBA00023146"/>
    </source>
</evidence>
<proteinExistence type="inferred from homology"/>
<keyword evidence="11" id="KW-0496">Mitochondrion</keyword>
<dbReference type="FunFam" id="3.30.70.380:FF:000002">
    <property type="entry name" value="phenylalanine--tRNA ligase, mitochondrial"/>
    <property type="match status" value="1"/>
</dbReference>
<organism evidence="19 21">
    <name type="scientific">Crassostrea virginica</name>
    <name type="common">Eastern oyster</name>
    <dbReference type="NCBI Taxonomy" id="6565"/>
    <lineage>
        <taxon>Eukaryota</taxon>
        <taxon>Metazoa</taxon>
        <taxon>Spiralia</taxon>
        <taxon>Lophotrochozoa</taxon>
        <taxon>Mollusca</taxon>
        <taxon>Bivalvia</taxon>
        <taxon>Autobranchia</taxon>
        <taxon>Pteriomorphia</taxon>
        <taxon>Ostreida</taxon>
        <taxon>Ostreoidea</taxon>
        <taxon>Ostreidae</taxon>
        <taxon>Crassostrea</taxon>
    </lineage>
</organism>
<keyword evidence="8" id="KW-0648">Protein biosynthesis</keyword>
<dbReference type="OrthoDB" id="4457at2759"/>
<dbReference type="AlphaFoldDB" id="A0A8B8DXX1"/>
<feature type="domain" description="FDX-ACB" evidence="18">
    <location>
        <begin position="353"/>
        <end position="444"/>
    </location>
</feature>
<reference evidence="20 21" key="1">
    <citation type="submission" date="2025-04" db="UniProtKB">
        <authorList>
            <consortium name="RefSeq"/>
        </authorList>
    </citation>
    <scope>IDENTIFICATION</scope>
    <source>
        <tissue evidence="20 21">Whole sample</tissue>
    </source>
</reference>
<evidence type="ECO:0000256" key="13">
    <source>
        <dbReference type="ARBA" id="ARBA00031194"/>
    </source>
</evidence>
<dbReference type="InterPro" id="IPR006195">
    <property type="entry name" value="aa-tRNA-synth_II"/>
</dbReference>
<dbReference type="Gene3D" id="3.30.930.10">
    <property type="entry name" value="Bira Bifunctional Protein, Domain 2"/>
    <property type="match status" value="1"/>
</dbReference>
<dbReference type="InterPro" id="IPR005121">
    <property type="entry name" value="Fdx_antiC-bd"/>
</dbReference>
<feature type="domain" description="Aminoacyl-transfer RNA synthetases class-II family profile" evidence="17">
    <location>
        <begin position="170"/>
        <end position="351"/>
    </location>
</feature>
<comment type="subunit">
    <text evidence="3">Monomer.</text>
</comment>
<comment type="subcellular location">
    <subcellularLocation>
        <location evidence="1">Mitochondrion matrix</location>
    </subcellularLocation>
</comment>
<dbReference type="SUPFAM" id="SSF55681">
    <property type="entry name" value="Class II aaRS and biotin synthetases"/>
    <property type="match status" value="1"/>
</dbReference>
<dbReference type="KEGG" id="cvn:111130025"/>
<sequence>MLKRIRLFSKIHGWQIDLHERQLLKIQTAIIIRKYSLCTNTDTRTLSILGNSYIRDPTTNITPKIIEKIGKNLHCIHNHPLNLITRRIENYFNDNYRNSWRAPMFSKFDRINPVVTLKQNFDSLLVSRDHPSRALSESYYLNSEYMLRAHTSAHQSDLIKQGLDAFLVVGDVYRRDTVDASHYPVFHQMEGVRLFSKQELFSHLGDTSKVTFFEEGKRDSTKQERHTIDTSLFIEEDLKKTLRNLANHLFGEDVEMQWVDAYFPFTHPSWELEIKYQGEWLEVLGCGIVEQELLSSAGADSRVGWAFGLGLERLAMRLFSIPDIRLFWSEDQRFLDQFNVDDPNTNITFKPFSKQSPCVNDVSFWVPEAFSENDFYDIVRNIGGDLVENVELFDNFVHPKTQKTSKAYHITYRHMERSLTQEEVNEIHENIISTAVQELGIQVR</sequence>
<dbReference type="Pfam" id="PF01409">
    <property type="entry name" value="tRNA-synt_2d"/>
    <property type="match status" value="2"/>
</dbReference>
<evidence type="ECO:0000256" key="9">
    <source>
        <dbReference type="ARBA" id="ARBA00022946"/>
    </source>
</evidence>
<evidence type="ECO:0000256" key="3">
    <source>
        <dbReference type="ARBA" id="ARBA00011245"/>
    </source>
</evidence>
<evidence type="ECO:0000256" key="11">
    <source>
        <dbReference type="ARBA" id="ARBA00023128"/>
    </source>
</evidence>
<keyword evidence="19" id="KW-1185">Reference proteome</keyword>
<keyword evidence="6" id="KW-0547">Nucleotide-binding</keyword>
<dbReference type="GeneID" id="111130025"/>
<evidence type="ECO:0000259" key="17">
    <source>
        <dbReference type="PROSITE" id="PS50862"/>
    </source>
</evidence>
<name>A0A8B8DXX1_CRAVI</name>
<keyword evidence="10" id="KW-0007">Acetylation</keyword>
<evidence type="ECO:0000256" key="14">
    <source>
        <dbReference type="ARBA" id="ARBA00049255"/>
    </source>
</evidence>
<evidence type="ECO:0000256" key="5">
    <source>
        <dbReference type="ARBA" id="ARBA00022598"/>
    </source>
</evidence>
<dbReference type="GO" id="GO:0005524">
    <property type="term" value="F:ATP binding"/>
    <property type="evidence" value="ECO:0007669"/>
    <property type="project" value="UniProtKB-KW"/>
</dbReference>
<evidence type="ECO:0000256" key="2">
    <source>
        <dbReference type="ARBA" id="ARBA00008226"/>
    </source>
</evidence>
<comment type="catalytic activity">
    <reaction evidence="14">
        <text>tRNA(Phe) + L-phenylalanine + ATP = L-phenylalanyl-tRNA(Phe) + AMP + diphosphate + H(+)</text>
        <dbReference type="Rhea" id="RHEA:19413"/>
        <dbReference type="Rhea" id="RHEA-COMP:9668"/>
        <dbReference type="Rhea" id="RHEA-COMP:9699"/>
        <dbReference type="ChEBI" id="CHEBI:15378"/>
        <dbReference type="ChEBI" id="CHEBI:30616"/>
        <dbReference type="ChEBI" id="CHEBI:33019"/>
        <dbReference type="ChEBI" id="CHEBI:58095"/>
        <dbReference type="ChEBI" id="CHEBI:78442"/>
        <dbReference type="ChEBI" id="CHEBI:78531"/>
        <dbReference type="ChEBI" id="CHEBI:456215"/>
        <dbReference type="EC" id="6.1.1.20"/>
    </reaction>
</comment>
<evidence type="ECO:0000256" key="7">
    <source>
        <dbReference type="ARBA" id="ARBA00022840"/>
    </source>
</evidence>
<dbReference type="CDD" id="cd00496">
    <property type="entry name" value="PheRS_alpha_core"/>
    <property type="match status" value="1"/>
</dbReference>
<dbReference type="InterPro" id="IPR002319">
    <property type="entry name" value="Phenylalanyl-tRNA_Synthase"/>
</dbReference>
<keyword evidence="12" id="KW-0030">Aminoacyl-tRNA synthetase</keyword>
<dbReference type="Gene3D" id="3.30.70.380">
    <property type="entry name" value="Ferrodoxin-fold anticodon-binding domain"/>
    <property type="match status" value="1"/>
</dbReference>
<dbReference type="SUPFAM" id="SSF54991">
    <property type="entry name" value="Anticodon-binding domain of PheRS"/>
    <property type="match status" value="1"/>
</dbReference>
<dbReference type="GO" id="GO:0006432">
    <property type="term" value="P:phenylalanyl-tRNA aminoacylation"/>
    <property type="evidence" value="ECO:0007669"/>
    <property type="project" value="InterPro"/>
</dbReference>
<evidence type="ECO:0000256" key="10">
    <source>
        <dbReference type="ARBA" id="ARBA00022990"/>
    </source>
</evidence>
<dbReference type="InterPro" id="IPR004530">
    <property type="entry name" value="Phe-tRNA-synth_IIc_mito"/>
</dbReference>
<keyword evidence="5" id="KW-0436">Ligase</keyword>
<dbReference type="Proteomes" id="UP000694844">
    <property type="component" value="Chromosome 4"/>
</dbReference>
<evidence type="ECO:0000256" key="1">
    <source>
        <dbReference type="ARBA" id="ARBA00004305"/>
    </source>
</evidence>
<dbReference type="InterPro" id="IPR045864">
    <property type="entry name" value="aa-tRNA-synth_II/BPL/LPL"/>
</dbReference>
<dbReference type="RefSeq" id="XP_022332339.1">
    <property type="nucleotide sequence ID" value="XM_022476631.1"/>
</dbReference>
<evidence type="ECO:0000259" key="18">
    <source>
        <dbReference type="PROSITE" id="PS51447"/>
    </source>
</evidence>
<evidence type="ECO:0000256" key="6">
    <source>
        <dbReference type="ARBA" id="ARBA00022741"/>
    </source>
</evidence>
<keyword evidence="7" id="KW-0067">ATP-binding</keyword>
<dbReference type="PANTHER" id="PTHR11538:SF41">
    <property type="entry name" value="PHENYLALANINE--TRNA LIGASE, MITOCHONDRIAL"/>
    <property type="match status" value="1"/>
</dbReference>
<evidence type="ECO:0000313" key="20">
    <source>
        <dbReference type="RefSeq" id="XP_022332338.1"/>
    </source>
</evidence>
<dbReference type="InterPro" id="IPR036690">
    <property type="entry name" value="Fdx_antiC-bd_sf"/>
</dbReference>